<protein>
    <submittedName>
        <fullName evidence="1">Uncharacterized protein</fullName>
    </submittedName>
</protein>
<reference evidence="1" key="1">
    <citation type="journal article" date="2017" name="Nature">
        <title>The sunflower genome provides insights into oil metabolism, flowering and Asterid evolution.</title>
        <authorList>
            <person name="Badouin H."/>
            <person name="Gouzy J."/>
            <person name="Grassa C.J."/>
            <person name="Murat F."/>
            <person name="Staton S.E."/>
            <person name="Cottret L."/>
            <person name="Lelandais-Briere C."/>
            <person name="Owens G.L."/>
            <person name="Carrere S."/>
            <person name="Mayjonade B."/>
            <person name="Legrand L."/>
            <person name="Gill N."/>
            <person name="Kane N.C."/>
            <person name="Bowers J.E."/>
            <person name="Hubner S."/>
            <person name="Bellec A."/>
            <person name="Berard A."/>
            <person name="Berges H."/>
            <person name="Blanchet N."/>
            <person name="Boniface M.C."/>
            <person name="Brunel D."/>
            <person name="Catrice O."/>
            <person name="Chaidir N."/>
            <person name="Claudel C."/>
            <person name="Donnadieu C."/>
            <person name="Faraut T."/>
            <person name="Fievet G."/>
            <person name="Helmstetter N."/>
            <person name="King M."/>
            <person name="Knapp S.J."/>
            <person name="Lai Z."/>
            <person name="Le Paslier M.C."/>
            <person name="Lippi Y."/>
            <person name="Lorenzon L."/>
            <person name="Mandel J.R."/>
            <person name="Marage G."/>
            <person name="Marchand G."/>
            <person name="Marquand E."/>
            <person name="Bret-Mestries E."/>
            <person name="Morien E."/>
            <person name="Nambeesan S."/>
            <person name="Nguyen T."/>
            <person name="Pegot-Espagnet P."/>
            <person name="Pouilly N."/>
            <person name="Raftis F."/>
            <person name="Sallet E."/>
            <person name="Schiex T."/>
            <person name="Thomas J."/>
            <person name="Vandecasteele C."/>
            <person name="Vares D."/>
            <person name="Vear F."/>
            <person name="Vautrin S."/>
            <person name="Crespi M."/>
            <person name="Mangin B."/>
            <person name="Burke J.M."/>
            <person name="Salse J."/>
            <person name="Munos S."/>
            <person name="Vincourt P."/>
            <person name="Rieseberg L.H."/>
            <person name="Langlade N.B."/>
        </authorList>
    </citation>
    <scope>NUCLEOTIDE SEQUENCE</scope>
    <source>
        <tissue evidence="1">Leaves</tissue>
    </source>
</reference>
<keyword evidence="2" id="KW-1185">Reference proteome</keyword>
<sequence>MENMINKHKGTTTRAATLRKSSFSFEITPILDQSPLYLYPASMNPSPRTATTAWETIFNGVLGVDF</sequence>
<proteinExistence type="predicted"/>
<dbReference type="EMBL" id="MNCJ02000318">
    <property type="protein sequence ID" value="KAF5813079.1"/>
    <property type="molecule type" value="Genomic_DNA"/>
</dbReference>
<dbReference type="Proteomes" id="UP000215914">
    <property type="component" value="Unassembled WGS sequence"/>
</dbReference>
<reference evidence="1" key="2">
    <citation type="submission" date="2020-06" db="EMBL/GenBank/DDBJ databases">
        <title>Helianthus annuus Genome sequencing and assembly Release 2.</title>
        <authorList>
            <person name="Gouzy J."/>
            <person name="Langlade N."/>
            <person name="Munos S."/>
        </authorList>
    </citation>
    <scope>NUCLEOTIDE SEQUENCE</scope>
    <source>
        <tissue evidence="1">Leaves</tissue>
    </source>
</reference>
<dbReference type="Gramene" id="mRNA:HanXRQr2_Chr03g0094051">
    <property type="protein sequence ID" value="mRNA:HanXRQr2_Chr03g0094051"/>
    <property type="gene ID" value="HanXRQr2_Chr03g0094051"/>
</dbReference>
<organism evidence="1 2">
    <name type="scientific">Helianthus annuus</name>
    <name type="common">Common sunflower</name>
    <dbReference type="NCBI Taxonomy" id="4232"/>
    <lineage>
        <taxon>Eukaryota</taxon>
        <taxon>Viridiplantae</taxon>
        <taxon>Streptophyta</taxon>
        <taxon>Embryophyta</taxon>
        <taxon>Tracheophyta</taxon>
        <taxon>Spermatophyta</taxon>
        <taxon>Magnoliopsida</taxon>
        <taxon>eudicotyledons</taxon>
        <taxon>Gunneridae</taxon>
        <taxon>Pentapetalae</taxon>
        <taxon>asterids</taxon>
        <taxon>campanulids</taxon>
        <taxon>Asterales</taxon>
        <taxon>Asteraceae</taxon>
        <taxon>Asteroideae</taxon>
        <taxon>Heliantheae alliance</taxon>
        <taxon>Heliantheae</taxon>
        <taxon>Helianthus</taxon>
    </lineage>
</organism>
<evidence type="ECO:0000313" key="2">
    <source>
        <dbReference type="Proteomes" id="UP000215914"/>
    </source>
</evidence>
<name>A0A9K3NUH2_HELAN</name>
<evidence type="ECO:0000313" key="1">
    <source>
        <dbReference type="EMBL" id="KAF5813079.1"/>
    </source>
</evidence>
<accession>A0A9K3NUH2</accession>
<gene>
    <name evidence="1" type="ORF">HanXRQr2_Chr03g0094051</name>
</gene>
<dbReference type="AlphaFoldDB" id="A0A9K3NUH2"/>
<comment type="caution">
    <text evidence="1">The sequence shown here is derived from an EMBL/GenBank/DDBJ whole genome shotgun (WGS) entry which is preliminary data.</text>
</comment>